<evidence type="ECO:0000313" key="2">
    <source>
        <dbReference type="EMBL" id="MFC4745837.1"/>
    </source>
</evidence>
<feature type="compositionally biased region" description="Basic and acidic residues" evidence="1">
    <location>
        <begin position="21"/>
        <end position="35"/>
    </location>
</feature>
<dbReference type="PROSITE" id="PS51257">
    <property type="entry name" value="PROKAR_LIPOPROTEIN"/>
    <property type="match status" value="1"/>
</dbReference>
<feature type="region of interest" description="Disordered" evidence="1">
    <location>
        <begin position="21"/>
        <end position="48"/>
    </location>
</feature>
<proteinExistence type="predicted"/>
<protein>
    <recommendedName>
        <fullName evidence="4">Lipoprotein</fullName>
    </recommendedName>
</protein>
<dbReference type="EMBL" id="JBHSGV010000001">
    <property type="protein sequence ID" value="MFC4745837.1"/>
    <property type="molecule type" value="Genomic_DNA"/>
</dbReference>
<gene>
    <name evidence="2" type="ORF">ACFO5S_00160</name>
</gene>
<evidence type="ECO:0008006" key="4">
    <source>
        <dbReference type="Google" id="ProtNLM"/>
    </source>
</evidence>
<accession>A0ABV9P9C4</accession>
<evidence type="ECO:0000256" key="1">
    <source>
        <dbReference type="SAM" id="MobiDB-lite"/>
    </source>
</evidence>
<dbReference type="Proteomes" id="UP001595935">
    <property type="component" value="Unassembled WGS sequence"/>
</dbReference>
<sequence>MKKNIVLATAMAAMLFSCKDTQKQDEQNAQEKTEQAVDAAELSTEQEEASDVNAVTAVTNAIQANIDQAMSKIAMPKFTKNNAKSLAESFHKDLSGLVNANSGKKATEYANKLTALKDEYNKKIAKEKIDANDKKSLDKYVVDLLQAVQSVTN</sequence>
<evidence type="ECO:0000313" key="3">
    <source>
        <dbReference type="Proteomes" id="UP001595935"/>
    </source>
</evidence>
<comment type="caution">
    <text evidence="2">The sequence shown here is derived from an EMBL/GenBank/DDBJ whole genome shotgun (WGS) entry which is preliminary data.</text>
</comment>
<name>A0ABV9P9C4_9FLAO</name>
<reference evidence="3" key="1">
    <citation type="journal article" date="2019" name="Int. J. Syst. Evol. Microbiol.">
        <title>The Global Catalogue of Microorganisms (GCM) 10K type strain sequencing project: providing services to taxonomists for standard genome sequencing and annotation.</title>
        <authorList>
            <consortium name="The Broad Institute Genomics Platform"/>
            <consortium name="The Broad Institute Genome Sequencing Center for Infectious Disease"/>
            <person name="Wu L."/>
            <person name="Ma J."/>
        </authorList>
    </citation>
    <scope>NUCLEOTIDE SEQUENCE [LARGE SCALE GENOMIC DNA]</scope>
    <source>
        <strain evidence="3">WYCCWR 13023</strain>
    </source>
</reference>
<organism evidence="2 3">
    <name type="scientific">Flavobacterium branchiicola</name>
    <dbReference type="NCBI Taxonomy" id="1114875"/>
    <lineage>
        <taxon>Bacteria</taxon>
        <taxon>Pseudomonadati</taxon>
        <taxon>Bacteroidota</taxon>
        <taxon>Flavobacteriia</taxon>
        <taxon>Flavobacteriales</taxon>
        <taxon>Flavobacteriaceae</taxon>
        <taxon>Flavobacterium</taxon>
    </lineage>
</organism>
<keyword evidence="3" id="KW-1185">Reference proteome</keyword>
<dbReference type="RefSeq" id="WP_213255308.1">
    <property type="nucleotide sequence ID" value="NZ_JAGYWA010000001.1"/>
</dbReference>